<evidence type="ECO:0000256" key="5">
    <source>
        <dbReference type="ARBA" id="ARBA00022737"/>
    </source>
</evidence>
<dbReference type="AlphaFoldDB" id="A0A0G4GTZ3"/>
<evidence type="ECO:0000256" key="8">
    <source>
        <dbReference type="SAM" id="MobiDB-lite"/>
    </source>
</evidence>
<proteinExistence type="inferred from homology"/>
<dbReference type="GO" id="GO:0071014">
    <property type="term" value="C:post-mRNA release spliceosomal complex"/>
    <property type="evidence" value="ECO:0007669"/>
    <property type="project" value="TreeGrafter"/>
</dbReference>
<dbReference type="InterPro" id="IPR045075">
    <property type="entry name" value="Syf1-like"/>
</dbReference>
<dbReference type="EMBL" id="CDMZ01001547">
    <property type="protein sequence ID" value="CEM34240.1"/>
    <property type="molecule type" value="Genomic_DNA"/>
</dbReference>
<evidence type="ECO:0000256" key="6">
    <source>
        <dbReference type="ARBA" id="ARBA00023187"/>
    </source>
</evidence>
<evidence type="ECO:0000256" key="4">
    <source>
        <dbReference type="ARBA" id="ARBA00022728"/>
    </source>
</evidence>
<dbReference type="InterPro" id="IPR055433">
    <property type="entry name" value="HAT_Syf1-like_N"/>
</dbReference>
<evidence type="ECO:0000256" key="1">
    <source>
        <dbReference type="ARBA" id="ARBA00004123"/>
    </source>
</evidence>
<dbReference type="VEuPathDB" id="CryptoDB:Cvel_763"/>
<name>A0A0G4GTZ3_9ALVE</name>
<dbReference type="FunFam" id="1.25.40.10:FF:000023">
    <property type="entry name" value="Pre-mRNA-splicing factor SYF1"/>
    <property type="match status" value="1"/>
</dbReference>
<keyword evidence="7" id="KW-0539">Nucleus</keyword>
<dbReference type="Pfam" id="PF23233">
    <property type="entry name" value="HAT_Syf1_CNRKL1_N"/>
    <property type="match status" value="1"/>
</dbReference>
<feature type="compositionally biased region" description="Basic and acidic residues" evidence="8">
    <location>
        <begin position="748"/>
        <end position="774"/>
    </location>
</feature>
<protein>
    <recommendedName>
        <fullName evidence="13">Suppressor of forked domain-containing protein</fullName>
    </recommendedName>
</protein>
<evidence type="ECO:0000259" key="11">
    <source>
        <dbReference type="Pfam" id="PF23233"/>
    </source>
</evidence>
<feature type="domain" description="Pre-mRNA-splicing factor Syf1-like N-terminal HAT-repeats" evidence="11">
    <location>
        <begin position="18"/>
        <end position="176"/>
    </location>
</feature>
<dbReference type="SUPFAM" id="SSF48452">
    <property type="entry name" value="TPR-like"/>
    <property type="match status" value="3"/>
</dbReference>
<sequence length="844" mass="98627">MAAADVPDDWEHLTEDLDAAYENELKRSPYSVKVWWAYLQSKKDKTSNQVRFVLYERALRALPASYKLWYAYLVERREAVKDNCITDSSYEAVNNCFERCIVFLSRMPRIWLDYCDFLRSQKLITRTRRTFDRALRSLCITQHPRVWEKYMQFVKDMNVKEMAICTFRRYLMLEPDHVEAYIAFLKSAGMWDEAAARLADIVNDEEFSSMEGKSQHQLWMELCDLIAEHPEAIRSLKVEPVLRSGLRKFSDAVGRLWCSLADHFVRLGLMEKARDVYEEAVNSVTTVHDFALVFDAYSRFEEEVAMMAVEDENADDSDADLRLARLEYLMERRPILLSSVKLRQNPHNVHEWMLRVKIFKDDPVKTIETYSEAVQTIDAQKAVGKLHSLWLQFAKFYLEHDELENARVIFEKATQVNYRAVDDLASVWCDWVETEIAQGNFEKALEVARQCVVRPRDVGPDSVQARACRSVRLWCLASDVEENYGTLETTRACFHRAVELKVVTPQMVINFAALLEERKYFEDSFRAFESGIALFSWPHVLPLWLLYLSKFVQRYGGRKLERARDLFEQATAKVPPEHAAKLFFLYARLEEEFGLARRALQLYHRACQRVPPAEKYNMYLIYIAKTTELFGVLKTRKIFEEALEDLPDERAKDFCLEYARVERGLGETDRARAIYEHGSQYCDPKKEPQFWKVWRDFEVAYGNEDTFRDMLRKKRSVEAQYAQVHFNAAELSEVSAPAPADPMAAAEEELRKQDEDKRKREEDQALFRDDGEREKKRKAMEKEAEEAERQFLQMKRAKAAKAVEGLPDFIPADKFSDSKVGFVFKKGDEGLGYYKDKMLLSGDT</sequence>
<dbReference type="PANTHER" id="PTHR11246">
    <property type="entry name" value="PRE-MRNA SPLICING FACTOR"/>
    <property type="match status" value="1"/>
</dbReference>
<feature type="compositionally biased region" description="Low complexity" evidence="8">
    <location>
        <begin position="736"/>
        <end position="745"/>
    </location>
</feature>
<reference evidence="12" key="1">
    <citation type="submission" date="2014-11" db="EMBL/GenBank/DDBJ databases">
        <authorList>
            <person name="Otto D Thomas"/>
            <person name="Naeem Raeece"/>
        </authorList>
    </citation>
    <scope>NUCLEOTIDE SEQUENCE</scope>
</reference>
<keyword evidence="5" id="KW-0677">Repeat</keyword>
<evidence type="ECO:0008006" key="13">
    <source>
        <dbReference type="Google" id="ProtNLM"/>
    </source>
</evidence>
<keyword evidence="4" id="KW-0747">Spliceosome</keyword>
<dbReference type="InterPro" id="IPR056350">
    <property type="entry name" value="HAT_Syf1_central"/>
</dbReference>
<accession>A0A0G4GTZ3</accession>
<dbReference type="GO" id="GO:0071007">
    <property type="term" value="C:U2-type catalytic step 2 spliceosome"/>
    <property type="evidence" value="ECO:0007669"/>
    <property type="project" value="TreeGrafter"/>
</dbReference>
<dbReference type="SMART" id="SM00386">
    <property type="entry name" value="HAT"/>
    <property type="match status" value="11"/>
</dbReference>
<evidence type="ECO:0000259" key="9">
    <source>
        <dbReference type="Pfam" id="PF23220"/>
    </source>
</evidence>
<dbReference type="GO" id="GO:0000349">
    <property type="term" value="P:generation of catalytic spliceosome for first transesterification step"/>
    <property type="evidence" value="ECO:0007669"/>
    <property type="project" value="TreeGrafter"/>
</dbReference>
<feature type="domain" description="Pre-mRNA-splicing factor Syf1/CRNKL1-like C-terminal HAT-repeats" evidence="10">
    <location>
        <begin position="380"/>
        <end position="758"/>
    </location>
</feature>
<evidence type="ECO:0000313" key="12">
    <source>
        <dbReference type="EMBL" id="CEM34240.1"/>
    </source>
</evidence>
<dbReference type="PANTHER" id="PTHR11246:SF5">
    <property type="entry name" value="PRE-MRNA-SPLICING FACTOR SYF1"/>
    <property type="match status" value="1"/>
</dbReference>
<dbReference type="Gene3D" id="1.25.40.10">
    <property type="entry name" value="Tetratricopeptide repeat domain"/>
    <property type="match status" value="4"/>
</dbReference>
<evidence type="ECO:0000256" key="2">
    <source>
        <dbReference type="ARBA" id="ARBA00008644"/>
    </source>
</evidence>
<comment type="similarity">
    <text evidence="2">Belongs to the crooked-neck family.</text>
</comment>
<evidence type="ECO:0000256" key="3">
    <source>
        <dbReference type="ARBA" id="ARBA00022664"/>
    </source>
</evidence>
<dbReference type="InterPro" id="IPR003107">
    <property type="entry name" value="HAT"/>
</dbReference>
<keyword evidence="3" id="KW-0507">mRNA processing</keyword>
<feature type="region of interest" description="Disordered" evidence="8">
    <location>
        <begin position="733"/>
        <end position="788"/>
    </location>
</feature>
<dbReference type="PhylomeDB" id="A0A0G4GTZ3"/>
<dbReference type="Pfam" id="PF23220">
    <property type="entry name" value="HAT_Syf1_M"/>
    <property type="match status" value="1"/>
</dbReference>
<dbReference type="FunFam" id="1.25.40.10:FF:000137">
    <property type="entry name" value="Pre-mRNA-splicing factor syf1"/>
    <property type="match status" value="1"/>
</dbReference>
<dbReference type="GO" id="GO:0000974">
    <property type="term" value="C:Prp19 complex"/>
    <property type="evidence" value="ECO:0007669"/>
    <property type="project" value="TreeGrafter"/>
</dbReference>
<comment type="subcellular location">
    <subcellularLocation>
        <location evidence="1">Nucleus</location>
    </subcellularLocation>
</comment>
<dbReference type="InterPro" id="IPR011990">
    <property type="entry name" value="TPR-like_helical_dom_sf"/>
</dbReference>
<feature type="domain" description="Pre-mRNA-splicing factor SYF1 central HAT repeats" evidence="9">
    <location>
        <begin position="178"/>
        <end position="377"/>
    </location>
</feature>
<evidence type="ECO:0000259" key="10">
    <source>
        <dbReference type="Pfam" id="PF23231"/>
    </source>
</evidence>
<gene>
    <name evidence="12" type="ORF">Cvel_763</name>
</gene>
<dbReference type="InterPro" id="IPR055430">
    <property type="entry name" value="HAT_Syf1_CNRKL1_C"/>
</dbReference>
<keyword evidence="6" id="KW-0508">mRNA splicing</keyword>
<dbReference type="Pfam" id="PF23231">
    <property type="entry name" value="HAT_Syf1_CNRKL1_C"/>
    <property type="match status" value="1"/>
</dbReference>
<organism evidence="12">
    <name type="scientific">Chromera velia CCMP2878</name>
    <dbReference type="NCBI Taxonomy" id="1169474"/>
    <lineage>
        <taxon>Eukaryota</taxon>
        <taxon>Sar</taxon>
        <taxon>Alveolata</taxon>
        <taxon>Colpodellida</taxon>
        <taxon>Chromeraceae</taxon>
        <taxon>Chromera</taxon>
    </lineage>
</organism>
<evidence type="ECO:0000256" key="7">
    <source>
        <dbReference type="ARBA" id="ARBA00023242"/>
    </source>
</evidence>